<dbReference type="OrthoDB" id="10007170at2759"/>
<gene>
    <name evidence="6" type="ORF">RF11_02343</name>
</gene>
<comment type="cofactor">
    <cofactor evidence="1">
        <name>NAD(+)</name>
        <dbReference type="ChEBI" id="CHEBI:57540"/>
    </cofactor>
</comment>
<dbReference type="InterPro" id="IPR036291">
    <property type="entry name" value="NAD(P)-bd_dom_sf"/>
</dbReference>
<keyword evidence="3" id="KW-0554">One-carbon metabolism</keyword>
<dbReference type="SMART" id="SM00997">
    <property type="entry name" value="AdoHcyase_NAD"/>
    <property type="match status" value="1"/>
</dbReference>
<evidence type="ECO:0000313" key="6">
    <source>
        <dbReference type="EMBL" id="KII73356.1"/>
    </source>
</evidence>
<protein>
    <submittedName>
        <fullName evidence="6">Adenosylhomocysteinase</fullName>
    </submittedName>
</protein>
<dbReference type="GO" id="GO:0004013">
    <property type="term" value="F:adenosylhomocysteinase activity"/>
    <property type="evidence" value="ECO:0007669"/>
    <property type="project" value="TreeGrafter"/>
</dbReference>
<dbReference type="InterPro" id="IPR000043">
    <property type="entry name" value="Adenosylhomocysteinase-like"/>
</dbReference>
<dbReference type="GO" id="GO:0033353">
    <property type="term" value="P:S-adenosylmethionine cycle"/>
    <property type="evidence" value="ECO:0007669"/>
    <property type="project" value="TreeGrafter"/>
</dbReference>
<dbReference type="PANTHER" id="PTHR23420:SF0">
    <property type="entry name" value="ADENOSYLHOMOCYSTEINASE"/>
    <property type="match status" value="1"/>
</dbReference>
<comment type="caution">
    <text evidence="6">The sequence shown here is derived from an EMBL/GenBank/DDBJ whole genome shotgun (WGS) entry which is preliminary data.</text>
</comment>
<dbReference type="Pfam" id="PF00670">
    <property type="entry name" value="AdoHcyase_NAD"/>
    <property type="match status" value="1"/>
</dbReference>
<dbReference type="SUPFAM" id="SSF52283">
    <property type="entry name" value="Formate/glycerate dehydrogenase catalytic domain-like"/>
    <property type="match status" value="1"/>
</dbReference>
<comment type="similarity">
    <text evidence="2">Belongs to the adenosylhomocysteinase family.</text>
</comment>
<dbReference type="GO" id="GO:0006730">
    <property type="term" value="P:one-carbon metabolic process"/>
    <property type="evidence" value="ECO:0007669"/>
    <property type="project" value="UniProtKB-KW"/>
</dbReference>
<dbReference type="PANTHER" id="PTHR23420">
    <property type="entry name" value="ADENOSYLHOMOCYSTEINASE"/>
    <property type="match status" value="1"/>
</dbReference>
<accession>A0A0C2N162</accession>
<organism evidence="6 7">
    <name type="scientific">Thelohanellus kitauei</name>
    <name type="common">Myxosporean</name>
    <dbReference type="NCBI Taxonomy" id="669202"/>
    <lineage>
        <taxon>Eukaryota</taxon>
        <taxon>Metazoa</taxon>
        <taxon>Cnidaria</taxon>
        <taxon>Myxozoa</taxon>
        <taxon>Myxosporea</taxon>
        <taxon>Bivalvulida</taxon>
        <taxon>Platysporina</taxon>
        <taxon>Myxobolidae</taxon>
        <taxon>Thelohanellus</taxon>
    </lineage>
</organism>
<dbReference type="Gene3D" id="3.40.50.1480">
    <property type="entry name" value="Adenosylhomocysteinase-like"/>
    <property type="match status" value="1"/>
</dbReference>
<dbReference type="InterPro" id="IPR042172">
    <property type="entry name" value="Adenosylhomocyst_ase-like_sf"/>
</dbReference>
<evidence type="ECO:0000256" key="4">
    <source>
        <dbReference type="ARBA" id="ARBA00023027"/>
    </source>
</evidence>
<keyword evidence="7" id="KW-1185">Reference proteome</keyword>
<feature type="domain" description="S-adenosyl-L-homocysteine hydrolase NAD binding" evidence="5">
    <location>
        <begin position="1"/>
        <end position="99"/>
    </location>
</feature>
<dbReference type="EMBL" id="JWZT01000877">
    <property type="protein sequence ID" value="KII73356.1"/>
    <property type="molecule type" value="Genomic_DNA"/>
</dbReference>
<evidence type="ECO:0000313" key="7">
    <source>
        <dbReference type="Proteomes" id="UP000031668"/>
    </source>
</evidence>
<dbReference type="Proteomes" id="UP000031668">
    <property type="component" value="Unassembled WGS sequence"/>
</dbReference>
<dbReference type="GO" id="GO:0005829">
    <property type="term" value="C:cytosol"/>
    <property type="evidence" value="ECO:0007669"/>
    <property type="project" value="TreeGrafter"/>
</dbReference>
<evidence type="ECO:0000259" key="5">
    <source>
        <dbReference type="SMART" id="SM00997"/>
    </source>
</evidence>
<dbReference type="SMART" id="SM00996">
    <property type="entry name" value="AdoHcyase"/>
    <property type="match status" value="1"/>
</dbReference>
<name>A0A0C2N162_THEKT</name>
<evidence type="ECO:0000256" key="3">
    <source>
        <dbReference type="ARBA" id="ARBA00022563"/>
    </source>
</evidence>
<dbReference type="OMA" id="QICSIFI"/>
<keyword evidence="4" id="KW-0520">NAD</keyword>
<sequence length="180" mass="19825">MEGYQVAVLDDVISDADIVITATTHIQVVTGEHIAKMKDHAIIGNIGQYDPECDVDWIVKHAVSHTCIKPQVDKYTFASGKSVILLAEGRLVNLCCAEGHLSFIMSVTFSNTLLAAIELYRSSPKQYEAGIHLLPKKLDEQIAKAHLVALGGKLTALTLEQAQYIGVPIDGPYKRDEYRY</sequence>
<evidence type="ECO:0000256" key="2">
    <source>
        <dbReference type="ARBA" id="ARBA00007122"/>
    </source>
</evidence>
<dbReference type="SUPFAM" id="SSF51735">
    <property type="entry name" value="NAD(P)-binding Rossmann-fold domains"/>
    <property type="match status" value="1"/>
</dbReference>
<proteinExistence type="inferred from homology"/>
<dbReference type="InterPro" id="IPR015878">
    <property type="entry name" value="Ado_hCys_hydrolase_NAD-bd"/>
</dbReference>
<evidence type="ECO:0000256" key="1">
    <source>
        <dbReference type="ARBA" id="ARBA00001911"/>
    </source>
</evidence>
<dbReference type="AlphaFoldDB" id="A0A0C2N162"/>
<reference evidence="6 7" key="1">
    <citation type="journal article" date="2014" name="Genome Biol. Evol.">
        <title>The genome of the myxosporean Thelohanellus kitauei shows adaptations to nutrient acquisition within its fish host.</title>
        <authorList>
            <person name="Yang Y."/>
            <person name="Xiong J."/>
            <person name="Zhou Z."/>
            <person name="Huo F."/>
            <person name="Miao W."/>
            <person name="Ran C."/>
            <person name="Liu Y."/>
            <person name="Zhang J."/>
            <person name="Feng J."/>
            <person name="Wang M."/>
            <person name="Wang M."/>
            <person name="Wang L."/>
            <person name="Yao B."/>
        </authorList>
    </citation>
    <scope>NUCLEOTIDE SEQUENCE [LARGE SCALE GENOMIC DNA]</scope>
    <source>
        <strain evidence="6">Wuqing</strain>
    </source>
</reference>
<dbReference type="Gene3D" id="3.40.50.720">
    <property type="entry name" value="NAD(P)-binding Rossmann-like Domain"/>
    <property type="match status" value="1"/>
</dbReference>